<reference evidence="2" key="1">
    <citation type="submission" date="2020-06" db="EMBL/GenBank/DDBJ databases">
        <title>Legume-microbial interactions unlock mineral nutrients during tropical forest succession.</title>
        <authorList>
            <person name="Epihov D.Z."/>
        </authorList>
    </citation>
    <scope>NUCLEOTIDE SEQUENCE [LARGE SCALE GENOMIC DNA]</scope>
    <source>
        <strain evidence="2">Pan2503</strain>
    </source>
</reference>
<accession>A0A7V8SZK4</accession>
<dbReference type="EMBL" id="JACDQQ010002393">
    <property type="protein sequence ID" value="MBA0088213.1"/>
    <property type="molecule type" value="Genomic_DNA"/>
</dbReference>
<sequence>MLITLRIEKDVIQHIKFKCMGCAVAIACSSVATEMVLGKPVEEALQISEKAVADALGGIPEYKMRCSNLAPEAIRKAIEDWKSRDSQHKERSP</sequence>
<proteinExistence type="predicted"/>
<dbReference type="SUPFAM" id="SSF82649">
    <property type="entry name" value="SufE/NifU"/>
    <property type="match status" value="1"/>
</dbReference>
<dbReference type="GO" id="GO:0051536">
    <property type="term" value="F:iron-sulfur cluster binding"/>
    <property type="evidence" value="ECO:0007669"/>
    <property type="project" value="InterPro"/>
</dbReference>
<evidence type="ECO:0000313" key="3">
    <source>
        <dbReference type="Proteomes" id="UP000567293"/>
    </source>
</evidence>
<evidence type="ECO:0000259" key="1">
    <source>
        <dbReference type="Pfam" id="PF01592"/>
    </source>
</evidence>
<name>A0A7V8SZK4_9BACT</name>
<keyword evidence="3" id="KW-1185">Reference proteome</keyword>
<dbReference type="AlphaFoldDB" id="A0A7V8SZK4"/>
<dbReference type="GO" id="GO:0005506">
    <property type="term" value="F:iron ion binding"/>
    <property type="evidence" value="ECO:0007669"/>
    <property type="project" value="InterPro"/>
</dbReference>
<dbReference type="Pfam" id="PF01592">
    <property type="entry name" value="NifU_N"/>
    <property type="match status" value="1"/>
</dbReference>
<protein>
    <submittedName>
        <fullName evidence="2">Iron-sulfur cluster assembly scaffold protein</fullName>
    </submittedName>
</protein>
<feature type="domain" description="NIF system FeS cluster assembly NifU N-terminal" evidence="1">
    <location>
        <begin position="1"/>
        <end position="86"/>
    </location>
</feature>
<evidence type="ECO:0000313" key="2">
    <source>
        <dbReference type="EMBL" id="MBA0088213.1"/>
    </source>
</evidence>
<gene>
    <name evidence="2" type="ORF">HRJ53_24775</name>
</gene>
<dbReference type="PANTHER" id="PTHR10093">
    <property type="entry name" value="IRON-SULFUR CLUSTER ASSEMBLY ENZYME NIFU HOMOLOG"/>
    <property type="match status" value="1"/>
</dbReference>
<dbReference type="CDD" id="cd06664">
    <property type="entry name" value="IscU_like"/>
    <property type="match status" value="1"/>
</dbReference>
<dbReference type="Proteomes" id="UP000567293">
    <property type="component" value="Unassembled WGS sequence"/>
</dbReference>
<dbReference type="Gene3D" id="3.90.1010.10">
    <property type="match status" value="1"/>
</dbReference>
<organism evidence="2 3">
    <name type="scientific">Candidatus Acidiferrum panamense</name>
    <dbReference type="NCBI Taxonomy" id="2741543"/>
    <lineage>
        <taxon>Bacteria</taxon>
        <taxon>Pseudomonadati</taxon>
        <taxon>Acidobacteriota</taxon>
        <taxon>Terriglobia</taxon>
        <taxon>Candidatus Acidiferrales</taxon>
        <taxon>Candidatus Acidiferrum</taxon>
    </lineage>
</organism>
<dbReference type="GO" id="GO:0016226">
    <property type="term" value="P:iron-sulfur cluster assembly"/>
    <property type="evidence" value="ECO:0007669"/>
    <property type="project" value="InterPro"/>
</dbReference>
<dbReference type="InterPro" id="IPR002871">
    <property type="entry name" value="NIF_FeS_clus_asmbl_NifU_N"/>
</dbReference>
<comment type="caution">
    <text evidence="2">The sequence shown here is derived from an EMBL/GenBank/DDBJ whole genome shotgun (WGS) entry which is preliminary data.</text>
</comment>